<dbReference type="Pfam" id="PF00873">
    <property type="entry name" value="ACR_tran"/>
    <property type="match status" value="1"/>
</dbReference>
<dbReference type="PANTHER" id="PTHR32063">
    <property type="match status" value="1"/>
</dbReference>
<dbReference type="InterPro" id="IPR027463">
    <property type="entry name" value="AcrB_DN_DC_subdom"/>
</dbReference>
<dbReference type="RefSeq" id="WP_054964864.1">
    <property type="nucleotide sequence ID" value="NZ_FMUN01000004.1"/>
</dbReference>
<feature type="transmembrane region" description="Helical" evidence="1">
    <location>
        <begin position="383"/>
        <end position="408"/>
    </location>
</feature>
<dbReference type="SUPFAM" id="SSF82866">
    <property type="entry name" value="Multidrug efflux transporter AcrB transmembrane domain"/>
    <property type="match status" value="2"/>
</dbReference>
<accession>A0A0P9CEG6</accession>
<evidence type="ECO:0000313" key="2">
    <source>
        <dbReference type="EMBL" id="SCY22140.1"/>
    </source>
</evidence>
<feature type="transmembrane region" description="Helical" evidence="1">
    <location>
        <begin position="886"/>
        <end position="908"/>
    </location>
</feature>
<evidence type="ECO:0000256" key="1">
    <source>
        <dbReference type="SAM" id="Phobius"/>
    </source>
</evidence>
<dbReference type="InterPro" id="IPR001036">
    <property type="entry name" value="Acrflvin-R"/>
</dbReference>
<dbReference type="Proteomes" id="UP000183104">
    <property type="component" value="Unassembled WGS sequence"/>
</dbReference>
<dbReference type="AlphaFoldDB" id="A0A0P9CEG6"/>
<feature type="transmembrane region" description="Helical" evidence="1">
    <location>
        <begin position="914"/>
        <end position="933"/>
    </location>
</feature>
<reference evidence="3" key="1">
    <citation type="submission" date="2016-10" db="EMBL/GenBank/DDBJ databases">
        <authorList>
            <person name="Varghese N."/>
        </authorList>
    </citation>
    <scope>NUCLEOTIDE SEQUENCE [LARGE SCALE GENOMIC DNA]</scope>
    <source>
        <strain evidence="3">HL 19</strain>
    </source>
</reference>
<protein>
    <submittedName>
        <fullName evidence="2">Hydrophobic/amphiphilic exporter-1, HAE1 family</fullName>
    </submittedName>
</protein>
<feature type="transmembrane region" description="Helical" evidence="1">
    <location>
        <begin position="331"/>
        <end position="350"/>
    </location>
</feature>
<feature type="transmembrane region" description="Helical" evidence="1">
    <location>
        <begin position="461"/>
        <end position="480"/>
    </location>
</feature>
<dbReference type="GO" id="GO:0042910">
    <property type="term" value="F:xenobiotic transmembrane transporter activity"/>
    <property type="evidence" value="ECO:0007669"/>
    <property type="project" value="TreeGrafter"/>
</dbReference>
<dbReference type="Gene3D" id="3.30.70.1440">
    <property type="entry name" value="Multidrug efflux transporter AcrB pore domain"/>
    <property type="match status" value="1"/>
</dbReference>
<dbReference type="PANTHER" id="PTHR32063:SF0">
    <property type="entry name" value="SWARMING MOTILITY PROTEIN SWRC"/>
    <property type="match status" value="1"/>
</dbReference>
<feature type="transmembrane region" description="Helical" evidence="1">
    <location>
        <begin position="992"/>
        <end position="1015"/>
    </location>
</feature>
<gene>
    <name evidence="2" type="ORF">SAMN05661077_1493</name>
</gene>
<dbReference type="SUPFAM" id="SSF82714">
    <property type="entry name" value="Multidrug efflux transporter AcrB TolC docking domain, DN and DC subdomains"/>
    <property type="match status" value="2"/>
</dbReference>
<dbReference type="PRINTS" id="PR00702">
    <property type="entry name" value="ACRIFLAVINRP"/>
</dbReference>
<dbReference type="Gene3D" id="3.30.70.1320">
    <property type="entry name" value="Multidrug efflux transporter AcrB pore domain like"/>
    <property type="match status" value="1"/>
</dbReference>
<keyword evidence="1" id="KW-0472">Membrane</keyword>
<dbReference type="GO" id="GO:0005886">
    <property type="term" value="C:plasma membrane"/>
    <property type="evidence" value="ECO:0007669"/>
    <property type="project" value="TreeGrafter"/>
</dbReference>
<dbReference type="OrthoDB" id="9758297at2"/>
<feature type="transmembrane region" description="Helical" evidence="1">
    <location>
        <begin position="860"/>
        <end position="879"/>
    </location>
</feature>
<dbReference type="Gene3D" id="3.30.70.1430">
    <property type="entry name" value="Multidrug efflux transporter AcrB pore domain"/>
    <property type="match status" value="2"/>
</dbReference>
<keyword evidence="3" id="KW-1185">Reference proteome</keyword>
<evidence type="ECO:0000313" key="3">
    <source>
        <dbReference type="Proteomes" id="UP000183104"/>
    </source>
</evidence>
<dbReference type="Gene3D" id="3.30.2090.10">
    <property type="entry name" value="Multidrug efflux transporter AcrB TolC docking domain, DN and DC subdomains"/>
    <property type="match status" value="2"/>
</dbReference>
<keyword evidence="1" id="KW-1133">Transmembrane helix</keyword>
<organism evidence="2 3">
    <name type="scientific">Thiohalorhabdus denitrificans</name>
    <dbReference type="NCBI Taxonomy" id="381306"/>
    <lineage>
        <taxon>Bacteria</taxon>
        <taxon>Pseudomonadati</taxon>
        <taxon>Pseudomonadota</taxon>
        <taxon>Gammaproteobacteria</taxon>
        <taxon>Thiohalorhabdales</taxon>
        <taxon>Thiohalorhabdaceae</taxon>
        <taxon>Thiohalorhabdus</taxon>
    </lineage>
</organism>
<feature type="transmembrane region" description="Helical" evidence="1">
    <location>
        <begin position="429"/>
        <end position="449"/>
    </location>
</feature>
<feature type="transmembrane region" description="Helical" evidence="1">
    <location>
        <begin position="529"/>
        <end position="546"/>
    </location>
</feature>
<name>A0A0P9CEG6_9GAMM</name>
<feature type="transmembrane region" description="Helical" evidence="1">
    <location>
        <begin position="357"/>
        <end position="377"/>
    </location>
</feature>
<dbReference type="EMBL" id="FMUN01000004">
    <property type="protein sequence ID" value="SCY22140.1"/>
    <property type="molecule type" value="Genomic_DNA"/>
</dbReference>
<sequence length="1023" mass="110134">MSLPAFSVRRPVFTVMVTLIAVLLGAVSLSRLSVDLMPDVEYPFLTVAVNYPNASPEAMEELVARPIERAVATVPGLEEITSGSAEGVTNVQLRFDWGTDLAVAANDVRDALDKEFEDPPEGADRPQIRKFDTANMPIMLIGLSTGMDPVALRRLIDDRLTPAIQQIPGVAHVDPWGEPQREVQVRLLPERLQALDLSPGEVATAIEEANLNRPGGSIKRGHTDYTVRVPGRFRSLDQMRETVIARRGDALIELGQIAEIRNTQQEPTRLVRIDGEPGVRLAVRKQSGANTVEVAERLHREIERLRGRHPQIRLTPLFDQSEYIQRSITNATRSMLLGALLAVAVLLVFLRSLRATAVVATAIPVAVITTFGLVYFAGFTLNLMTIGGLALGVGLMVDSAIVVLENMVRRRESEGLAPAEAAVRGTGEVAAPVVAGTLTTLAIFLPMLFAEELTGQLFRQLAWVVAFALLAALLAALTLVPMLGGRMLGAGAHPAPVPLRRLGDGIGRTLKRLESRYQALLDRTLRRPWTVVGLALAALGAAAAALPQIGTEFMPRTDESEVQINLEMPPGTRLETVDRATRTAERVAAAEVPEAEVTVTSVGTSGYRPSESATGYVRVGLPPRGERERSSAEVAEALREALGAVPGAEVRVHTRRPFFMRILSGQEEALAVEVRGFELDTLQALAREVERRIADIDGLTRTRLSRKGGAPQELIQVDRQRAADRGVAIADITGIVETAVGGRVASRYLDAGDEVDIRVQFRDNQVLPREDLLDLRVPADGDRLVRLGSVASLEVGEGPTVIDRKDQTRIVSVEANLAGRDMGSVVADVRAAQADLPVPDNYEVLIGGDWEEQQEAFSSLFLGIALALVLVYMVMASLYESLRDPLIVMGSVPLAGIGVVAMLLATGTTLNSQSLLGCVILVGIVVNNAILLVDQANRLRAEGRGLHAALREAGRRRLRPILMTATTTMLALVPLALGLGEGGETQAPMARAVIGGLFVSTAITLVLIPAVYALVHRRRVATA</sequence>
<dbReference type="SUPFAM" id="SSF82693">
    <property type="entry name" value="Multidrug efflux transporter AcrB pore domain, PN1, PN2, PC1 and PC2 subdomains"/>
    <property type="match status" value="3"/>
</dbReference>
<feature type="transmembrane region" description="Helical" evidence="1">
    <location>
        <begin position="12"/>
        <end position="29"/>
    </location>
</feature>
<dbReference type="PATRIC" id="fig|381306.5.peg.1855"/>
<proteinExistence type="predicted"/>
<feature type="transmembrane region" description="Helical" evidence="1">
    <location>
        <begin position="961"/>
        <end position="980"/>
    </location>
</feature>
<dbReference type="Gene3D" id="1.20.1640.10">
    <property type="entry name" value="Multidrug efflux transporter AcrB transmembrane domain"/>
    <property type="match status" value="2"/>
</dbReference>
<keyword evidence="1" id="KW-0812">Transmembrane</keyword>
<dbReference type="STRING" id="381306.AN478_01515"/>